<comment type="subunit">
    <text evidence="8">Component of the lipopolysaccharide transport and assembly complex. The LptBFG transporter is composed of two ATP-binding proteins (LptB) and two transmembrane proteins (LptF and LptG).</text>
</comment>
<reference evidence="10 11" key="1">
    <citation type="submission" date="2024-02" db="EMBL/GenBank/DDBJ databases">
        <title>A novel Wenzhouxiangellaceae bacterium, isolated from coastal sediments.</title>
        <authorList>
            <person name="Du Z.-J."/>
            <person name="Ye Y.-Q."/>
            <person name="Zhang X.-Y."/>
        </authorList>
    </citation>
    <scope>NUCLEOTIDE SEQUENCE [LARGE SCALE GENOMIC DNA]</scope>
    <source>
        <strain evidence="10 11">CH-27</strain>
    </source>
</reference>
<evidence type="ECO:0000256" key="7">
    <source>
        <dbReference type="ARBA" id="ARBA00023136"/>
    </source>
</evidence>
<feature type="transmembrane region" description="Helical" evidence="9">
    <location>
        <begin position="334"/>
        <end position="357"/>
    </location>
</feature>
<dbReference type="AlphaFoldDB" id="A0AAW9RFY1"/>
<dbReference type="InterPro" id="IPR005495">
    <property type="entry name" value="LptG/LptF_permease"/>
</dbReference>
<evidence type="ECO:0000313" key="10">
    <source>
        <dbReference type="EMBL" id="MEJ8569047.1"/>
    </source>
</evidence>
<keyword evidence="4" id="KW-1003">Cell membrane</keyword>
<comment type="caution">
    <text evidence="10">The sequence shown here is derived from an EMBL/GenBank/DDBJ whole genome shotgun (WGS) entry which is preliminary data.</text>
</comment>
<name>A0AAW9RFY1_9GAMM</name>
<evidence type="ECO:0000256" key="5">
    <source>
        <dbReference type="ARBA" id="ARBA00022692"/>
    </source>
</evidence>
<keyword evidence="7 9" id="KW-0472">Membrane</keyword>
<feature type="transmembrane region" description="Helical" evidence="9">
    <location>
        <begin position="12"/>
        <end position="34"/>
    </location>
</feature>
<dbReference type="Pfam" id="PF03739">
    <property type="entry name" value="LptF_LptG"/>
    <property type="match status" value="1"/>
</dbReference>
<evidence type="ECO:0000256" key="1">
    <source>
        <dbReference type="ARBA" id="ARBA00002265"/>
    </source>
</evidence>
<dbReference type="PANTHER" id="PTHR33529:SF2">
    <property type="entry name" value="LIPOPOLYSACCHARIDE EXPORT SYSTEM PERMEASE PROTEIN LPTG"/>
    <property type="match status" value="1"/>
</dbReference>
<dbReference type="GO" id="GO:0055085">
    <property type="term" value="P:transmembrane transport"/>
    <property type="evidence" value="ECO:0007669"/>
    <property type="project" value="InterPro"/>
</dbReference>
<feature type="transmembrane region" description="Helical" evidence="9">
    <location>
        <begin position="60"/>
        <end position="87"/>
    </location>
</feature>
<dbReference type="Proteomes" id="UP001359886">
    <property type="component" value="Unassembled WGS sequence"/>
</dbReference>
<keyword evidence="11" id="KW-1185">Reference proteome</keyword>
<dbReference type="RefSeq" id="WP_354696371.1">
    <property type="nucleotide sequence ID" value="NZ_JAZHOG010000011.1"/>
</dbReference>
<comment type="similarity">
    <text evidence="3">Belongs to the LptF/LptG family.</text>
</comment>
<comment type="subcellular location">
    <subcellularLocation>
        <location evidence="2">Cell membrane</location>
        <topology evidence="2">Multi-pass membrane protein</topology>
    </subcellularLocation>
</comment>
<evidence type="ECO:0000256" key="8">
    <source>
        <dbReference type="ARBA" id="ARBA00026081"/>
    </source>
</evidence>
<organism evidence="10 11">
    <name type="scientific">Elongatibacter sediminis</name>
    <dbReference type="NCBI Taxonomy" id="3119006"/>
    <lineage>
        <taxon>Bacteria</taxon>
        <taxon>Pseudomonadati</taxon>
        <taxon>Pseudomonadota</taxon>
        <taxon>Gammaproteobacteria</taxon>
        <taxon>Chromatiales</taxon>
        <taxon>Wenzhouxiangellaceae</taxon>
        <taxon>Elongatibacter</taxon>
    </lineage>
</organism>
<evidence type="ECO:0000256" key="4">
    <source>
        <dbReference type="ARBA" id="ARBA00022475"/>
    </source>
</evidence>
<keyword evidence="6 9" id="KW-1133">Transmembrane helix</keyword>
<evidence type="ECO:0000256" key="6">
    <source>
        <dbReference type="ARBA" id="ARBA00022989"/>
    </source>
</evidence>
<gene>
    <name evidence="10" type="primary">lptG</name>
    <name evidence="10" type="ORF">V3330_15555</name>
</gene>
<keyword evidence="5 9" id="KW-0812">Transmembrane</keyword>
<feature type="transmembrane region" description="Helical" evidence="9">
    <location>
        <begin position="99"/>
        <end position="118"/>
    </location>
</feature>
<dbReference type="GO" id="GO:0015920">
    <property type="term" value="P:lipopolysaccharide transport"/>
    <property type="evidence" value="ECO:0007669"/>
    <property type="project" value="TreeGrafter"/>
</dbReference>
<sequence>MIKLVDRYVGRATVLGTLAVWAGLTVLFLVITLLSELRSQQNDYTTGDVLWYVALIVPRMAYQIFPVAALLGALVGVGGLAATNELVAFRTSGVSRVRLAGAALAGTLMLTIPVMVMGEWVAPAAEHQARAFRLSEMVGQAIIGGPRGMWMRDGRQIVNIQLPLLSADRGEQSVAFKNVVIYTFSEGVDLKSITRAESANHDGTRWTLHDISEVRFDANGAAQEQIGQRPWSTEVRPELLDSAVTRPKRLSLRSLTGYLEYLRENGLDDTVYQAAFWEKLMFPFSAIALVLAGMPFVFGSARSHSLGVRMFIGMVLGGVFLIVSRMAQNLGDAYQFPAVLSNSLPSLLLVLAAIYALRRSV</sequence>
<dbReference type="EMBL" id="JAZHOG010000011">
    <property type="protein sequence ID" value="MEJ8569047.1"/>
    <property type="molecule type" value="Genomic_DNA"/>
</dbReference>
<comment type="function">
    <text evidence="1">Part of the ABC transporter complex LptBFG involved in the translocation of lipopolysaccharide (LPS) from the inner membrane to the outer membrane.</text>
</comment>
<dbReference type="GO" id="GO:0043190">
    <property type="term" value="C:ATP-binding cassette (ABC) transporter complex"/>
    <property type="evidence" value="ECO:0007669"/>
    <property type="project" value="InterPro"/>
</dbReference>
<proteinExistence type="inferred from homology"/>
<accession>A0AAW9RFY1</accession>
<evidence type="ECO:0000313" key="11">
    <source>
        <dbReference type="Proteomes" id="UP001359886"/>
    </source>
</evidence>
<evidence type="ECO:0000256" key="2">
    <source>
        <dbReference type="ARBA" id="ARBA00004651"/>
    </source>
</evidence>
<dbReference type="PANTHER" id="PTHR33529">
    <property type="entry name" value="SLR0882 PROTEIN-RELATED"/>
    <property type="match status" value="1"/>
</dbReference>
<protein>
    <submittedName>
        <fullName evidence="10">LPS export ABC transporter permease LptG</fullName>
    </submittedName>
</protein>
<dbReference type="InterPro" id="IPR030923">
    <property type="entry name" value="LptG"/>
</dbReference>
<evidence type="ECO:0000256" key="9">
    <source>
        <dbReference type="SAM" id="Phobius"/>
    </source>
</evidence>
<evidence type="ECO:0000256" key="3">
    <source>
        <dbReference type="ARBA" id="ARBA00007725"/>
    </source>
</evidence>
<dbReference type="NCBIfam" id="TIGR04408">
    <property type="entry name" value="LptG_lptG"/>
    <property type="match status" value="1"/>
</dbReference>
<feature type="transmembrane region" description="Helical" evidence="9">
    <location>
        <begin position="310"/>
        <end position="328"/>
    </location>
</feature>
<feature type="transmembrane region" description="Helical" evidence="9">
    <location>
        <begin position="280"/>
        <end position="298"/>
    </location>
</feature>